<keyword evidence="6" id="KW-0326">Glycosidase</keyword>
<feature type="domain" description="Glycosyl hydrolases family 22 (GH22)" evidence="9">
    <location>
        <begin position="92"/>
        <end position="110"/>
    </location>
</feature>
<keyword evidence="6" id="KW-0378">Hydrolase</keyword>
<evidence type="ECO:0000256" key="8">
    <source>
        <dbReference type="SAM" id="SignalP"/>
    </source>
</evidence>
<evidence type="ECO:0000256" key="4">
    <source>
        <dbReference type="ARBA" id="ARBA00022638"/>
    </source>
</evidence>
<dbReference type="FunFam" id="1.10.530.10:FF:000001">
    <property type="entry name" value="Lysozyme C"/>
    <property type="match status" value="1"/>
</dbReference>
<comment type="catalytic activity">
    <reaction evidence="1">
        <text>Hydrolysis of (1-&gt;4)-beta-linkages between N-acetylmuramic acid and N-acetyl-D-glucosamine residues in a peptidoglycan and between N-acetyl-D-glucosamine residues in chitodextrins.</text>
        <dbReference type="EC" id="3.2.1.17"/>
    </reaction>
</comment>
<name>A0A9N9QET2_9CUCU</name>
<reference evidence="10" key="1">
    <citation type="submission" date="2022-01" db="EMBL/GenBank/DDBJ databases">
        <authorList>
            <person name="King R."/>
        </authorList>
    </citation>
    <scope>NUCLEOTIDE SEQUENCE</scope>
</reference>
<dbReference type="SMART" id="SM00263">
    <property type="entry name" value="LYZ1"/>
    <property type="match status" value="1"/>
</dbReference>
<keyword evidence="11" id="KW-1185">Reference proteome</keyword>
<dbReference type="OrthoDB" id="17373at2759"/>
<evidence type="ECO:0000259" key="9">
    <source>
        <dbReference type="PROSITE" id="PS00128"/>
    </source>
</evidence>
<dbReference type="GO" id="GO:0042742">
    <property type="term" value="P:defense response to bacterium"/>
    <property type="evidence" value="ECO:0007669"/>
    <property type="project" value="UniProtKB-KW"/>
</dbReference>
<dbReference type="PROSITE" id="PS51348">
    <property type="entry name" value="GLYCOSYL_HYDROL_F22_2"/>
    <property type="match status" value="1"/>
</dbReference>
<keyword evidence="4" id="KW-0081">Bacteriolytic enzyme</keyword>
<feature type="signal peptide" evidence="8">
    <location>
        <begin position="1"/>
        <end position="24"/>
    </location>
</feature>
<dbReference type="Gene3D" id="1.10.530.10">
    <property type="match status" value="1"/>
</dbReference>
<keyword evidence="8" id="KW-0732">Signal</keyword>
<dbReference type="AlphaFoldDB" id="A0A9N9QET2"/>
<evidence type="ECO:0000256" key="5">
    <source>
        <dbReference type="ARBA" id="ARBA00023157"/>
    </source>
</evidence>
<keyword evidence="5" id="KW-1015">Disulfide bond</keyword>
<gene>
    <name evidence="10" type="ORF">CEUTPL_LOCUS2392</name>
</gene>
<sequence length="148" mass="16278">MHYIMIYKVTFLISALLALTGTEAKIYGQCELATALRNQGVPENQVATWVCIAHAESNFDTTAVNTNTWDYGIFQISSIYWCQSGDQPGNGCGISCNSLLSDDITEDITCSRHIYEETEREGKVPGFLAWTTYLPNCSGDNSGWIAGC</sequence>
<dbReference type="InterPro" id="IPR019799">
    <property type="entry name" value="Glyco_hydro_22_CS"/>
</dbReference>
<comment type="similarity">
    <text evidence="2 7">Belongs to the glycosyl hydrolase 22 family.</text>
</comment>
<dbReference type="GO" id="GO:0003796">
    <property type="term" value="F:lysozyme activity"/>
    <property type="evidence" value="ECO:0007669"/>
    <property type="project" value="UniProtKB-EC"/>
</dbReference>
<dbReference type="SUPFAM" id="SSF53955">
    <property type="entry name" value="Lysozyme-like"/>
    <property type="match status" value="1"/>
</dbReference>
<dbReference type="Pfam" id="PF00062">
    <property type="entry name" value="Lys"/>
    <property type="match status" value="1"/>
</dbReference>
<dbReference type="CDD" id="cd16899">
    <property type="entry name" value="LYZ_C_invert"/>
    <property type="match status" value="1"/>
</dbReference>
<dbReference type="GO" id="GO:0031640">
    <property type="term" value="P:killing of cells of another organism"/>
    <property type="evidence" value="ECO:0007669"/>
    <property type="project" value="UniProtKB-KW"/>
</dbReference>
<dbReference type="PANTHER" id="PTHR11407">
    <property type="entry name" value="LYSOZYME C"/>
    <property type="match status" value="1"/>
</dbReference>
<evidence type="ECO:0000313" key="11">
    <source>
        <dbReference type="Proteomes" id="UP001152799"/>
    </source>
</evidence>
<dbReference type="PRINTS" id="PR00135">
    <property type="entry name" value="LYZLACT"/>
</dbReference>
<dbReference type="PROSITE" id="PS00128">
    <property type="entry name" value="GLYCOSYL_HYDROL_F22_1"/>
    <property type="match status" value="1"/>
</dbReference>
<evidence type="ECO:0000256" key="1">
    <source>
        <dbReference type="ARBA" id="ARBA00000632"/>
    </source>
</evidence>
<evidence type="ECO:0000256" key="6">
    <source>
        <dbReference type="ARBA" id="ARBA00023295"/>
    </source>
</evidence>
<dbReference type="PANTHER" id="PTHR11407:SF63">
    <property type="entry name" value="LYSOZYME C"/>
    <property type="match status" value="1"/>
</dbReference>
<protein>
    <recommendedName>
        <fullName evidence="3">lysozyme</fullName>
        <ecNumber evidence="3">3.2.1.17</ecNumber>
    </recommendedName>
</protein>
<dbReference type="InterPro" id="IPR001916">
    <property type="entry name" value="Glyco_hydro_22"/>
</dbReference>
<dbReference type="EMBL" id="OU892286">
    <property type="protein sequence ID" value="CAG9761697.1"/>
    <property type="molecule type" value="Genomic_DNA"/>
</dbReference>
<feature type="chain" id="PRO_5040469004" description="lysozyme" evidence="8">
    <location>
        <begin position="25"/>
        <end position="148"/>
    </location>
</feature>
<evidence type="ECO:0000256" key="2">
    <source>
        <dbReference type="ARBA" id="ARBA00010859"/>
    </source>
</evidence>
<accession>A0A9N9QET2</accession>
<evidence type="ECO:0000256" key="3">
    <source>
        <dbReference type="ARBA" id="ARBA00012732"/>
    </source>
</evidence>
<dbReference type="Proteomes" id="UP001152799">
    <property type="component" value="Chromosome 10"/>
</dbReference>
<organism evidence="10 11">
    <name type="scientific">Ceutorhynchus assimilis</name>
    <name type="common">cabbage seed weevil</name>
    <dbReference type="NCBI Taxonomy" id="467358"/>
    <lineage>
        <taxon>Eukaryota</taxon>
        <taxon>Metazoa</taxon>
        <taxon>Ecdysozoa</taxon>
        <taxon>Arthropoda</taxon>
        <taxon>Hexapoda</taxon>
        <taxon>Insecta</taxon>
        <taxon>Pterygota</taxon>
        <taxon>Neoptera</taxon>
        <taxon>Endopterygota</taxon>
        <taxon>Coleoptera</taxon>
        <taxon>Polyphaga</taxon>
        <taxon>Cucujiformia</taxon>
        <taxon>Curculionidae</taxon>
        <taxon>Ceutorhynchinae</taxon>
        <taxon>Ceutorhynchus</taxon>
    </lineage>
</organism>
<evidence type="ECO:0000256" key="7">
    <source>
        <dbReference type="RuleBase" id="RU004440"/>
    </source>
</evidence>
<dbReference type="EC" id="3.2.1.17" evidence="3"/>
<keyword evidence="4" id="KW-0929">Antimicrobial</keyword>
<proteinExistence type="inferred from homology"/>
<dbReference type="InterPro" id="IPR023346">
    <property type="entry name" value="Lysozyme-like_dom_sf"/>
</dbReference>
<evidence type="ECO:0000313" key="10">
    <source>
        <dbReference type="EMBL" id="CAG9761697.1"/>
    </source>
</evidence>